<dbReference type="EMBL" id="OX459960">
    <property type="protein sequence ID" value="CAI9165539.1"/>
    <property type="molecule type" value="Genomic_DNA"/>
</dbReference>
<reference evidence="1" key="1">
    <citation type="submission" date="2023-04" db="EMBL/GenBank/DDBJ databases">
        <authorList>
            <consortium name="ELIXIR-Norway"/>
        </authorList>
    </citation>
    <scope>NUCLEOTIDE SEQUENCE [LARGE SCALE GENOMIC DNA]</scope>
</reference>
<name>A0ABN8Z0T6_RANTA</name>
<evidence type="ECO:0000313" key="2">
    <source>
        <dbReference type="Proteomes" id="UP001176941"/>
    </source>
</evidence>
<sequence>MFQKLEVQNSKSLSSENLERIPRGNNRFINGAGGVQSPSHVRLCATRWTAAHQAPLSFTVSQSLLKRRSIESVLLSNHLILCHLLLLPSVFPAIRVFSSELAVCLKSPKYLELQRQTFQ</sequence>
<gene>
    <name evidence="1" type="ORF">MRATA1EN1_LOCUS14501</name>
</gene>
<protein>
    <submittedName>
        <fullName evidence="1">Uncharacterized protein</fullName>
    </submittedName>
</protein>
<accession>A0ABN8Z0T6</accession>
<evidence type="ECO:0000313" key="1">
    <source>
        <dbReference type="EMBL" id="CAI9165539.1"/>
    </source>
</evidence>
<organism evidence="1 2">
    <name type="scientific">Rangifer tarandus platyrhynchus</name>
    <name type="common">Svalbard reindeer</name>
    <dbReference type="NCBI Taxonomy" id="3082113"/>
    <lineage>
        <taxon>Eukaryota</taxon>
        <taxon>Metazoa</taxon>
        <taxon>Chordata</taxon>
        <taxon>Craniata</taxon>
        <taxon>Vertebrata</taxon>
        <taxon>Euteleostomi</taxon>
        <taxon>Mammalia</taxon>
        <taxon>Eutheria</taxon>
        <taxon>Laurasiatheria</taxon>
        <taxon>Artiodactyla</taxon>
        <taxon>Ruminantia</taxon>
        <taxon>Pecora</taxon>
        <taxon>Cervidae</taxon>
        <taxon>Odocoileinae</taxon>
        <taxon>Rangifer</taxon>
    </lineage>
</organism>
<dbReference type="Proteomes" id="UP001176941">
    <property type="component" value="Chromosome 24"/>
</dbReference>
<proteinExistence type="predicted"/>
<keyword evidence="2" id="KW-1185">Reference proteome</keyword>